<evidence type="ECO:0000313" key="8">
    <source>
        <dbReference type="EMBL" id="CAF4003989.1"/>
    </source>
</evidence>
<evidence type="ECO:0000313" key="6">
    <source>
        <dbReference type="EMBL" id="CAF2082967.1"/>
    </source>
</evidence>
<feature type="coiled-coil region" evidence="3">
    <location>
        <begin position="150"/>
        <end position="284"/>
    </location>
</feature>
<evidence type="ECO:0000259" key="4">
    <source>
        <dbReference type="PROSITE" id="PS51842"/>
    </source>
</evidence>
<dbReference type="Pfam" id="PF00038">
    <property type="entry name" value="Filament"/>
    <property type="match status" value="1"/>
</dbReference>
<proteinExistence type="predicted"/>
<dbReference type="GO" id="GO:0005200">
    <property type="term" value="F:structural constituent of cytoskeleton"/>
    <property type="evidence" value="ECO:0007669"/>
    <property type="project" value="TreeGrafter"/>
</dbReference>
<evidence type="ECO:0000313" key="5">
    <source>
        <dbReference type="EMBL" id="CAF2042565.1"/>
    </source>
</evidence>
<dbReference type="PROSITE" id="PS51842">
    <property type="entry name" value="IF_ROD_2"/>
    <property type="match status" value="1"/>
</dbReference>
<evidence type="ECO:0000256" key="2">
    <source>
        <dbReference type="ARBA" id="ARBA00023054"/>
    </source>
</evidence>
<dbReference type="Gene3D" id="1.20.5.170">
    <property type="match status" value="1"/>
</dbReference>
<dbReference type="Proteomes" id="UP000663866">
    <property type="component" value="Unassembled WGS sequence"/>
</dbReference>
<dbReference type="GO" id="GO:0007097">
    <property type="term" value="P:nuclear migration"/>
    <property type="evidence" value="ECO:0007669"/>
    <property type="project" value="TreeGrafter"/>
</dbReference>
<comment type="caution">
    <text evidence="7">The sequence shown here is derived from an EMBL/GenBank/DDBJ whole genome shotgun (WGS) entry which is preliminary data.</text>
</comment>
<evidence type="ECO:0000313" key="9">
    <source>
        <dbReference type="Proteomes" id="UP000663842"/>
    </source>
</evidence>
<sequence length="527" mass="60356">MPTIYDVQREELYTADSRLNTTYDTYCSPGGGAVGYTSAIVPRQVIITRPVKQYGGGNRGVTSKLTASQTISGNSIPLRNAVGGDGGGGKWALVPFNSQRTEEKRQLAELNDRFAEYIGKIRYLEAVNRKLSRDLDNIRSKKGIGLQRIREIITHEKKEAEDTLRRMDDDVRSGQNKRQEVEARLKQAEQRLSNVQRPEHVNGIKNQLKQLREKIIDLEKQIDLMRKAIADNDDEIAFYNAELQRIRADVANLISEIANEATQKQLLLAEKTVLEQELKALETAHKFDVDQLRSKVAIANVDPAPFFESELTSAIREIRKQFETMTDQQQQQLQNYYQAKVSALIEYHQPKQPVESPWQTEKIREITRSITDVRSRVNSLQIENQDLDRQITDLRQQIQLATYQEDQRLIEEQKHFRDEIDRLKGYINDLEKYRTTLEEEIRHYRLLLEGGTNQVGLRHFAEEAEKIMNRGRSLLDSLNLRLMKNTSGQVGSHKMHEVTYSTSYSAGVGAAISALSSSLSCVDFPRH</sequence>
<dbReference type="EMBL" id="CAJNRG010006138">
    <property type="protein sequence ID" value="CAF2082967.1"/>
    <property type="molecule type" value="Genomic_DNA"/>
</dbReference>
<keyword evidence="10" id="KW-1185">Reference proteome</keyword>
<protein>
    <recommendedName>
        <fullName evidence="4">IF rod domain-containing protein</fullName>
    </recommendedName>
</protein>
<dbReference type="GO" id="GO:0005882">
    <property type="term" value="C:intermediate filament"/>
    <property type="evidence" value="ECO:0007669"/>
    <property type="project" value="UniProtKB-KW"/>
</dbReference>
<dbReference type="Gene3D" id="1.10.287.1490">
    <property type="match status" value="1"/>
</dbReference>
<name>A0A819AS07_9BILA</name>
<dbReference type="PANTHER" id="PTHR45721:SF12">
    <property type="entry name" value="INTERMEDIATE FILAMENT PROTEIN IFA-1"/>
    <property type="match status" value="1"/>
</dbReference>
<evidence type="ECO:0000313" key="7">
    <source>
        <dbReference type="EMBL" id="CAF3786574.1"/>
    </source>
</evidence>
<feature type="coiled-coil region" evidence="3">
    <location>
        <begin position="370"/>
        <end position="440"/>
    </location>
</feature>
<evidence type="ECO:0000256" key="1">
    <source>
        <dbReference type="ARBA" id="ARBA00022754"/>
    </source>
</evidence>
<dbReference type="PANTHER" id="PTHR45721">
    <property type="entry name" value="LAMIN DM0-RELATED"/>
    <property type="match status" value="1"/>
</dbReference>
<evidence type="ECO:0000256" key="3">
    <source>
        <dbReference type="SAM" id="Coils"/>
    </source>
</evidence>
<keyword evidence="2 3" id="KW-0175">Coiled coil</keyword>
<evidence type="ECO:0000313" key="10">
    <source>
        <dbReference type="Proteomes" id="UP000663866"/>
    </source>
</evidence>
<dbReference type="EMBL" id="CAJOBG010002396">
    <property type="protein sequence ID" value="CAF4003989.1"/>
    <property type="molecule type" value="Genomic_DNA"/>
</dbReference>
<dbReference type="GO" id="GO:0031507">
    <property type="term" value="P:heterochromatin formation"/>
    <property type="evidence" value="ECO:0007669"/>
    <property type="project" value="TreeGrafter"/>
</dbReference>
<feature type="domain" description="IF rod" evidence="4">
    <location>
        <begin position="103"/>
        <end position="455"/>
    </location>
</feature>
<dbReference type="Proteomes" id="UP000663842">
    <property type="component" value="Unassembled WGS sequence"/>
</dbReference>
<organism evidence="7 9">
    <name type="scientific">Rotaria magnacalcarata</name>
    <dbReference type="NCBI Taxonomy" id="392030"/>
    <lineage>
        <taxon>Eukaryota</taxon>
        <taxon>Metazoa</taxon>
        <taxon>Spiralia</taxon>
        <taxon>Gnathifera</taxon>
        <taxon>Rotifera</taxon>
        <taxon>Eurotatoria</taxon>
        <taxon>Bdelloidea</taxon>
        <taxon>Philodinida</taxon>
        <taxon>Philodinidae</taxon>
        <taxon>Rotaria</taxon>
    </lineage>
</organism>
<dbReference type="SMART" id="SM01391">
    <property type="entry name" value="Filament"/>
    <property type="match status" value="1"/>
</dbReference>
<dbReference type="GO" id="GO:0090435">
    <property type="term" value="P:protein localization to nuclear envelope"/>
    <property type="evidence" value="ECO:0007669"/>
    <property type="project" value="TreeGrafter"/>
</dbReference>
<dbReference type="GO" id="GO:0006998">
    <property type="term" value="P:nuclear envelope organization"/>
    <property type="evidence" value="ECO:0007669"/>
    <property type="project" value="TreeGrafter"/>
</dbReference>
<dbReference type="GO" id="GO:0051664">
    <property type="term" value="P:nuclear pore localization"/>
    <property type="evidence" value="ECO:0007669"/>
    <property type="project" value="TreeGrafter"/>
</dbReference>
<dbReference type="GO" id="GO:0005652">
    <property type="term" value="C:nuclear lamina"/>
    <property type="evidence" value="ECO:0007669"/>
    <property type="project" value="TreeGrafter"/>
</dbReference>
<gene>
    <name evidence="8" type="ORF">OVN521_LOCUS15218</name>
    <name evidence="7" type="ORF">UXM345_LOCUS3974</name>
    <name evidence="5" type="ORF">WKI299_LOCUS8588</name>
    <name evidence="6" type="ORF">XDN619_LOCUS15113</name>
</gene>
<dbReference type="InterPro" id="IPR039008">
    <property type="entry name" value="IF_rod_dom"/>
</dbReference>
<dbReference type="Proteomes" id="UP000663887">
    <property type="component" value="Unassembled WGS sequence"/>
</dbReference>
<accession>A0A819AS07</accession>
<keyword evidence="1" id="KW-0403">Intermediate filament</keyword>
<dbReference type="EMBL" id="CAJNRF010002783">
    <property type="protein sequence ID" value="CAF2042565.1"/>
    <property type="molecule type" value="Genomic_DNA"/>
</dbReference>
<dbReference type="EMBL" id="CAJOBF010000267">
    <property type="protein sequence ID" value="CAF3786574.1"/>
    <property type="molecule type" value="Genomic_DNA"/>
</dbReference>
<reference evidence="7" key="1">
    <citation type="submission" date="2021-02" db="EMBL/GenBank/DDBJ databases">
        <authorList>
            <person name="Nowell W R."/>
        </authorList>
    </citation>
    <scope>NUCLEOTIDE SEQUENCE</scope>
</reference>
<dbReference type="SUPFAM" id="SSF64593">
    <property type="entry name" value="Intermediate filament protein, coiled coil region"/>
    <property type="match status" value="1"/>
</dbReference>
<dbReference type="AlphaFoldDB" id="A0A819AS07"/>
<dbReference type="Proteomes" id="UP000663856">
    <property type="component" value="Unassembled WGS sequence"/>
</dbReference>